<proteinExistence type="predicted"/>
<evidence type="ECO:0000313" key="1">
    <source>
        <dbReference type="EMBL" id="KAG6381994.1"/>
    </source>
</evidence>
<organism evidence="1 2">
    <name type="scientific">Boletus reticuloceps</name>
    <dbReference type="NCBI Taxonomy" id="495285"/>
    <lineage>
        <taxon>Eukaryota</taxon>
        <taxon>Fungi</taxon>
        <taxon>Dikarya</taxon>
        <taxon>Basidiomycota</taxon>
        <taxon>Agaricomycotina</taxon>
        <taxon>Agaricomycetes</taxon>
        <taxon>Agaricomycetidae</taxon>
        <taxon>Boletales</taxon>
        <taxon>Boletineae</taxon>
        <taxon>Boletaceae</taxon>
        <taxon>Boletoideae</taxon>
        <taxon>Boletus</taxon>
    </lineage>
</organism>
<gene>
    <name evidence="1" type="ORF">JVT61DRAFT_625</name>
</gene>
<dbReference type="Proteomes" id="UP000683000">
    <property type="component" value="Unassembled WGS sequence"/>
</dbReference>
<accession>A0A8I2YYZ0</accession>
<sequence length="447" mass="49652">MSRLFDDNSSSSIFVKRRWIAFSTIALIWIVCSFGRRTFWHDRLQVWRWSDDRAGYPLSPDGDNRQCVGSTNWTTYYDQPPWTPEYPHGAETTFSLPLDSDALYLISRGAYQRGLVNIKQSTQVADTVDVRVRVAYFDDIGSRARICLSDRKGRRRTPPWPRSPRHMKKTELEFDVTLTLPAGSDGPLSVKKLETNMPNYIQDVADLEESVVFDLISLMSANGRISVQARRLMFDSATFEVGQFSSLNGEIDGNFNARTFLDLHTANGRITPTVSLSHYEGADPSNLVVRSINGYAILILCLAWLETELGLSQINAEISLISDASTGGEFAVDAQSSNGEIKLQFVDSPVGSDLRCQAEATVGGVEIELDSAFEGTYSLENVMRPKLVSQHDVEDPAGRGRRRVVSVEELPGRVVGEIKWVENDGSSSGSEGHVALKTVFSPIKLIV</sequence>
<name>A0A8I2YYZ0_9AGAM</name>
<evidence type="ECO:0000313" key="2">
    <source>
        <dbReference type="Proteomes" id="UP000683000"/>
    </source>
</evidence>
<dbReference type="AlphaFoldDB" id="A0A8I2YYZ0"/>
<dbReference type="OrthoDB" id="5570013at2759"/>
<protein>
    <submittedName>
        <fullName evidence="1">Uncharacterized protein</fullName>
    </submittedName>
</protein>
<keyword evidence="2" id="KW-1185">Reference proteome</keyword>
<reference evidence="1" key="1">
    <citation type="submission" date="2021-03" db="EMBL/GenBank/DDBJ databases">
        <title>Evolutionary innovations through gain and loss of genes in the ectomycorrhizal Boletales.</title>
        <authorList>
            <person name="Wu G."/>
            <person name="Miyauchi S."/>
            <person name="Morin E."/>
            <person name="Yang Z.-L."/>
            <person name="Xu J."/>
            <person name="Martin F.M."/>
        </authorList>
    </citation>
    <scope>NUCLEOTIDE SEQUENCE</scope>
    <source>
        <strain evidence="1">BR01</strain>
    </source>
</reference>
<dbReference type="EMBL" id="JAGFBS010000001">
    <property type="protein sequence ID" value="KAG6381994.1"/>
    <property type="molecule type" value="Genomic_DNA"/>
</dbReference>
<comment type="caution">
    <text evidence="1">The sequence shown here is derived from an EMBL/GenBank/DDBJ whole genome shotgun (WGS) entry which is preliminary data.</text>
</comment>